<dbReference type="InterPro" id="IPR001870">
    <property type="entry name" value="B30.2/SPRY"/>
</dbReference>
<protein>
    <recommendedName>
        <fullName evidence="1">B30.2/SPRY domain-containing protein</fullName>
    </recommendedName>
</protein>
<dbReference type="RefSeq" id="XP_001322212.1">
    <property type="nucleotide sequence ID" value="XM_001322177.1"/>
</dbReference>
<name>A2EBF9_TRIV3</name>
<dbReference type="EMBL" id="DS113346">
    <property type="protein sequence ID" value="EAY09989.1"/>
    <property type="molecule type" value="Genomic_DNA"/>
</dbReference>
<organism evidence="2 3">
    <name type="scientific">Trichomonas vaginalis (strain ATCC PRA-98 / G3)</name>
    <dbReference type="NCBI Taxonomy" id="412133"/>
    <lineage>
        <taxon>Eukaryota</taxon>
        <taxon>Metamonada</taxon>
        <taxon>Parabasalia</taxon>
        <taxon>Trichomonadida</taxon>
        <taxon>Trichomonadidae</taxon>
        <taxon>Trichomonas</taxon>
    </lineage>
</organism>
<reference evidence="2" key="2">
    <citation type="journal article" date="2007" name="Science">
        <title>Draft genome sequence of the sexually transmitted pathogen Trichomonas vaginalis.</title>
        <authorList>
            <person name="Carlton J.M."/>
            <person name="Hirt R.P."/>
            <person name="Silva J.C."/>
            <person name="Delcher A.L."/>
            <person name="Schatz M."/>
            <person name="Zhao Q."/>
            <person name="Wortman J.R."/>
            <person name="Bidwell S.L."/>
            <person name="Alsmark U.C.M."/>
            <person name="Besteiro S."/>
            <person name="Sicheritz-Ponten T."/>
            <person name="Noel C.J."/>
            <person name="Dacks J.B."/>
            <person name="Foster P.G."/>
            <person name="Simillion C."/>
            <person name="Van de Peer Y."/>
            <person name="Miranda-Saavedra D."/>
            <person name="Barton G.J."/>
            <person name="Westrop G.D."/>
            <person name="Mueller S."/>
            <person name="Dessi D."/>
            <person name="Fiori P.L."/>
            <person name="Ren Q."/>
            <person name="Paulsen I."/>
            <person name="Zhang H."/>
            <person name="Bastida-Corcuera F.D."/>
            <person name="Simoes-Barbosa A."/>
            <person name="Brown M.T."/>
            <person name="Hayes R.D."/>
            <person name="Mukherjee M."/>
            <person name="Okumura C.Y."/>
            <person name="Schneider R."/>
            <person name="Smith A.J."/>
            <person name="Vanacova S."/>
            <person name="Villalvazo M."/>
            <person name="Haas B.J."/>
            <person name="Pertea M."/>
            <person name="Feldblyum T.V."/>
            <person name="Utterback T.R."/>
            <person name="Shu C.L."/>
            <person name="Osoegawa K."/>
            <person name="de Jong P.J."/>
            <person name="Hrdy I."/>
            <person name="Horvathova L."/>
            <person name="Zubacova Z."/>
            <person name="Dolezal P."/>
            <person name="Malik S.B."/>
            <person name="Logsdon J.M. Jr."/>
            <person name="Henze K."/>
            <person name="Gupta A."/>
            <person name="Wang C.C."/>
            <person name="Dunne R.L."/>
            <person name="Upcroft J.A."/>
            <person name="Upcroft P."/>
            <person name="White O."/>
            <person name="Salzberg S.L."/>
            <person name="Tang P."/>
            <person name="Chiu C.-H."/>
            <person name="Lee Y.-S."/>
            <person name="Embley T.M."/>
            <person name="Coombs G.H."/>
            <person name="Mottram J.C."/>
            <person name="Tachezy J."/>
            <person name="Fraser-Liggett C.M."/>
            <person name="Johnson P.J."/>
        </authorList>
    </citation>
    <scope>NUCLEOTIDE SEQUENCE [LARGE SCALE GENOMIC DNA]</scope>
    <source>
        <strain evidence="2">G3</strain>
    </source>
</reference>
<evidence type="ECO:0000313" key="3">
    <source>
        <dbReference type="Proteomes" id="UP000001542"/>
    </source>
</evidence>
<dbReference type="VEuPathDB" id="TrichDB:TVAGG3_0406690"/>
<sequence length="210" mass="24251">MPNCDASFSYLGNFIEQNSKVNISGYSNISINFSPIRKGNPYFEVKGYSGTKTFTFGFQINNYQILLFPLDKLKYYIYDAMWQFTGESPEKIANNNYCLPLKHSFLCNETIGIGLCIENKTFVVVHNDTYEAFPINFPDNSLIVPIVREIQINNAWDIISFNFGTKFLFEYNFPGFSPFCLAEHLCKISCKFSQQDYFNIAFLAVIIFIF</sequence>
<proteinExistence type="predicted"/>
<dbReference type="PROSITE" id="PS50188">
    <property type="entry name" value="B302_SPRY"/>
    <property type="match status" value="1"/>
</dbReference>
<dbReference type="KEGG" id="tva:4767920"/>
<gene>
    <name evidence="2" type="ORF">TVAG_127980</name>
</gene>
<accession>A2EBF9</accession>
<keyword evidence="3" id="KW-1185">Reference proteome</keyword>
<evidence type="ECO:0000313" key="2">
    <source>
        <dbReference type="EMBL" id="EAY09989.1"/>
    </source>
</evidence>
<dbReference type="InParanoid" id="A2EBF9"/>
<dbReference type="Proteomes" id="UP000001542">
    <property type="component" value="Unassembled WGS sequence"/>
</dbReference>
<dbReference type="AlphaFoldDB" id="A2EBF9"/>
<reference evidence="2" key="1">
    <citation type="submission" date="2006-10" db="EMBL/GenBank/DDBJ databases">
        <authorList>
            <person name="Amadeo P."/>
            <person name="Zhao Q."/>
            <person name="Wortman J."/>
            <person name="Fraser-Liggett C."/>
            <person name="Carlton J."/>
        </authorList>
    </citation>
    <scope>NUCLEOTIDE SEQUENCE</scope>
    <source>
        <strain evidence="2">G3</strain>
    </source>
</reference>
<dbReference type="VEuPathDB" id="TrichDB:TVAG_127980"/>
<evidence type="ECO:0000259" key="1">
    <source>
        <dbReference type="PROSITE" id="PS50188"/>
    </source>
</evidence>
<feature type="domain" description="B30.2/SPRY" evidence="1">
    <location>
        <begin position="1"/>
        <end position="168"/>
    </location>
</feature>